<organism evidence="1 4">
    <name type="scientific">Acidovorax delafieldii</name>
    <name type="common">Pseudomonas delafieldii</name>
    <dbReference type="NCBI Taxonomy" id="47920"/>
    <lineage>
        <taxon>Bacteria</taxon>
        <taxon>Pseudomonadati</taxon>
        <taxon>Pseudomonadota</taxon>
        <taxon>Betaproteobacteria</taxon>
        <taxon>Burkholderiales</taxon>
        <taxon>Comamonadaceae</taxon>
        <taxon>Acidovorax</taxon>
    </lineage>
</organism>
<dbReference type="PANTHER" id="PTHR11669">
    <property type="entry name" value="REPLICATION FACTOR C / DNA POLYMERASE III GAMMA-TAU SUBUNIT"/>
    <property type="match status" value="1"/>
</dbReference>
<dbReference type="EMBL" id="JAVDTL010000003">
    <property type="protein sequence ID" value="MDR6766864.1"/>
    <property type="molecule type" value="Genomic_DNA"/>
</dbReference>
<dbReference type="InterPro" id="IPR027417">
    <property type="entry name" value="P-loop_NTPase"/>
</dbReference>
<gene>
    <name evidence="1" type="ORF">J2W88_002139</name>
    <name evidence="2" type="ORF">J2W93_003261</name>
</gene>
<dbReference type="EC" id="2.7.7.7" evidence="1"/>
<reference evidence="1 3" key="1">
    <citation type="submission" date="2023-07" db="EMBL/GenBank/DDBJ databases">
        <title>Sorghum-associated microbial communities from plants grown in Nebraska, USA.</title>
        <authorList>
            <person name="Schachtman D."/>
        </authorList>
    </citation>
    <scope>NUCLEOTIDE SEQUENCE</scope>
    <source>
        <strain evidence="2 3">BE105</strain>
        <strain evidence="1">BE69</strain>
    </source>
</reference>
<evidence type="ECO:0000313" key="1">
    <source>
        <dbReference type="EMBL" id="MDR6766864.1"/>
    </source>
</evidence>
<proteinExistence type="predicted"/>
<dbReference type="Pfam" id="PF13177">
    <property type="entry name" value="DNA_pol3_delta2"/>
    <property type="match status" value="1"/>
</dbReference>
<evidence type="ECO:0000313" key="4">
    <source>
        <dbReference type="Proteomes" id="UP001253458"/>
    </source>
</evidence>
<comment type="caution">
    <text evidence="1">The sequence shown here is derived from an EMBL/GenBank/DDBJ whole genome shotgun (WGS) entry which is preliminary data.</text>
</comment>
<dbReference type="RefSeq" id="WP_209819501.1">
    <property type="nucleotide sequence ID" value="NZ_JAVDTL010000003.1"/>
</dbReference>
<keyword evidence="1" id="KW-0808">Transferase</keyword>
<keyword evidence="3" id="KW-1185">Reference proteome</keyword>
<sequence>MSEAAVALAPWIAAQRTSLLAQRGHAWLLQGPSGLGQYALGLEMVRAWLCDNAPTLPAARGSLPPEGALAALGRPSGGSDAPTEQGACGHCGSCHAIDVRTHADLCVLMPEVQMMALGWPLSEKAQADIDDKKRKPSREIRVEAMRDAVEFSQRTSARGKGKAVLVYPAEQMNHVTANALLKTLEEPPGDVRFVLASEAAHQLLPTIRSRCLGHTMVWPAEADSLAWLQAQGLARDAAASFLRAAGGRPEDALALAQSGRSPQAWSALPQAVARGDVTALGDWAPAQVIDALQKLCHDLLAASVGAAPRYFAPADLPKAPPLGALTRWSRALSKAARTADHPFNGGLMLEALVAQARNTLHSRH</sequence>
<dbReference type="PANTHER" id="PTHR11669:SF8">
    <property type="entry name" value="DNA POLYMERASE III SUBUNIT DELTA"/>
    <property type="match status" value="1"/>
</dbReference>
<dbReference type="Gene3D" id="3.40.50.300">
    <property type="entry name" value="P-loop containing nucleotide triphosphate hydrolases"/>
    <property type="match status" value="1"/>
</dbReference>
<name>A0AAJ2BR62_ACIDE</name>
<dbReference type="EMBL" id="JAVDTS010000004">
    <property type="protein sequence ID" value="MDR6838420.1"/>
    <property type="molecule type" value="Genomic_DNA"/>
</dbReference>
<accession>A0AAJ2BR62</accession>
<dbReference type="AlphaFoldDB" id="A0AAJ2BR62"/>
<evidence type="ECO:0000313" key="3">
    <source>
        <dbReference type="Proteomes" id="UP001249076"/>
    </source>
</evidence>
<dbReference type="InterPro" id="IPR050238">
    <property type="entry name" value="DNA_Rep/Repair_Clamp_Loader"/>
</dbReference>
<dbReference type="GO" id="GO:0003887">
    <property type="term" value="F:DNA-directed DNA polymerase activity"/>
    <property type="evidence" value="ECO:0007669"/>
    <property type="project" value="UniProtKB-EC"/>
</dbReference>
<dbReference type="GO" id="GO:0009360">
    <property type="term" value="C:DNA polymerase III complex"/>
    <property type="evidence" value="ECO:0007669"/>
    <property type="project" value="TreeGrafter"/>
</dbReference>
<keyword evidence="1" id="KW-0548">Nucleotidyltransferase</keyword>
<protein>
    <submittedName>
        <fullName evidence="1">DNA polymerase-3 subunit delta</fullName>
        <ecNumber evidence="1">2.7.7.7</ecNumber>
    </submittedName>
</protein>
<dbReference type="Proteomes" id="UP001249076">
    <property type="component" value="Unassembled WGS sequence"/>
</dbReference>
<dbReference type="Proteomes" id="UP001253458">
    <property type="component" value="Unassembled WGS sequence"/>
</dbReference>
<dbReference type="GO" id="GO:0006261">
    <property type="term" value="P:DNA-templated DNA replication"/>
    <property type="evidence" value="ECO:0007669"/>
    <property type="project" value="TreeGrafter"/>
</dbReference>
<evidence type="ECO:0000313" key="2">
    <source>
        <dbReference type="EMBL" id="MDR6838420.1"/>
    </source>
</evidence>
<dbReference type="SUPFAM" id="SSF52540">
    <property type="entry name" value="P-loop containing nucleoside triphosphate hydrolases"/>
    <property type="match status" value="1"/>
</dbReference>